<dbReference type="Pfam" id="PF06445">
    <property type="entry name" value="GyrI-like"/>
    <property type="match status" value="1"/>
</dbReference>
<dbReference type="SUPFAM" id="SSF55136">
    <property type="entry name" value="Probable bacterial effector-binding domain"/>
    <property type="match status" value="1"/>
</dbReference>
<dbReference type="InterPro" id="IPR029442">
    <property type="entry name" value="GyrI-like"/>
</dbReference>
<dbReference type="AlphaFoldDB" id="A0A0F5LVG4"/>
<dbReference type="EMBL" id="FQVC01000003">
    <property type="protein sequence ID" value="SHE92190.1"/>
    <property type="molecule type" value="Genomic_DNA"/>
</dbReference>
<dbReference type="OrthoDB" id="4772335at2"/>
<gene>
    <name evidence="3" type="ORF">SAMN02745223_01435</name>
    <name evidence="2" type="ORF">VW29_01945</name>
</gene>
<dbReference type="InterPro" id="IPR011256">
    <property type="entry name" value="Reg_factor_effector_dom_sf"/>
</dbReference>
<feature type="domain" description="GyrI-like small molecule binding" evidence="1">
    <location>
        <begin position="18"/>
        <end position="199"/>
    </location>
</feature>
<evidence type="ECO:0000259" key="1">
    <source>
        <dbReference type="Pfam" id="PF06445"/>
    </source>
</evidence>
<evidence type="ECO:0000313" key="2">
    <source>
        <dbReference type="EMBL" id="KKB86365.1"/>
    </source>
</evidence>
<protein>
    <recommendedName>
        <fullName evidence="1">GyrI-like small molecule binding domain-containing protein</fullName>
    </recommendedName>
</protein>
<evidence type="ECO:0000313" key="3">
    <source>
        <dbReference type="EMBL" id="SHE92190.1"/>
    </source>
</evidence>
<dbReference type="Gene3D" id="3.20.80.10">
    <property type="entry name" value="Regulatory factor, effector binding domain"/>
    <property type="match status" value="1"/>
</dbReference>
<reference evidence="2 4" key="1">
    <citation type="submission" date="2015-03" db="EMBL/GenBank/DDBJ databases">
        <authorList>
            <person name="Hassan Y.I."/>
            <person name="Lepp D."/>
            <person name="Zhou T."/>
        </authorList>
    </citation>
    <scope>NUCLEOTIDE SEQUENCE [LARGE SCALE GENOMIC DNA]</scope>
    <source>
        <strain evidence="2 4">DSM 17137</strain>
    </source>
</reference>
<sequence>MDKINFSRALTHYQASRTIELIDVPAMTFVMVDGHGNPNTAPAYRTAIEWLYSTSYALKFACKASLGKDYVVPPLEGLWWADDPHDFVARRKENWRWAMMIMAPDFVTPAMFDAATAKSARKLGEPPPTFRLERYAEGLSLQVLHTGSYDDEGPVLAHLHDVEMPTRRLVRNGHHHEIYLSDARRTAPEKLKTILRQPVRPA</sequence>
<evidence type="ECO:0000313" key="5">
    <source>
        <dbReference type="Proteomes" id="UP000184533"/>
    </source>
</evidence>
<dbReference type="PIRSF" id="PIRSF031644">
    <property type="entry name" value="UCP031644"/>
    <property type="match status" value="1"/>
</dbReference>
<reference evidence="3 5" key="2">
    <citation type="submission" date="2016-11" db="EMBL/GenBank/DDBJ databases">
        <authorList>
            <person name="Jaros S."/>
            <person name="Januszkiewicz K."/>
            <person name="Wedrychowicz H."/>
        </authorList>
    </citation>
    <scope>NUCLEOTIDE SEQUENCE [LARGE SCALE GENOMIC DNA]</scope>
    <source>
        <strain evidence="3 5">DSM 17137</strain>
    </source>
</reference>
<dbReference type="RefSeq" id="WP_046133696.1">
    <property type="nucleotide sequence ID" value="NZ_FQVC01000003.1"/>
</dbReference>
<accession>A0A0F5LVG4</accession>
<dbReference type="InterPro" id="IPR008319">
    <property type="entry name" value="GyrI-like_CCH_Lin2189-like"/>
</dbReference>
<dbReference type="STRING" id="1121477.SAMN02745223_01435"/>
<name>A0A0F5LVG4_9HYPH</name>
<dbReference type="PATRIC" id="fig|1121477.3.peg.1444"/>
<keyword evidence="4" id="KW-1185">Reference proteome</keyword>
<proteinExistence type="predicted"/>
<organism evidence="2 4">
    <name type="scientific">Devosia limi DSM 17137</name>
    <dbReference type="NCBI Taxonomy" id="1121477"/>
    <lineage>
        <taxon>Bacteria</taxon>
        <taxon>Pseudomonadati</taxon>
        <taxon>Pseudomonadota</taxon>
        <taxon>Alphaproteobacteria</taxon>
        <taxon>Hyphomicrobiales</taxon>
        <taxon>Devosiaceae</taxon>
        <taxon>Devosia</taxon>
    </lineage>
</organism>
<dbReference type="Proteomes" id="UP000184533">
    <property type="component" value="Unassembled WGS sequence"/>
</dbReference>
<evidence type="ECO:0000313" key="4">
    <source>
        <dbReference type="Proteomes" id="UP000033608"/>
    </source>
</evidence>
<dbReference type="EMBL" id="LAJF01000036">
    <property type="protein sequence ID" value="KKB86365.1"/>
    <property type="molecule type" value="Genomic_DNA"/>
</dbReference>
<dbReference type="Proteomes" id="UP000033608">
    <property type="component" value="Unassembled WGS sequence"/>
</dbReference>